<dbReference type="Pfam" id="PF00699">
    <property type="entry name" value="Urease_beta"/>
    <property type="match status" value="1"/>
</dbReference>
<evidence type="ECO:0000313" key="4">
    <source>
        <dbReference type="EMBL" id="AOY76444.1"/>
    </source>
</evidence>
<gene>
    <name evidence="3 5" type="primary">ureB</name>
    <name evidence="4" type="ORF">BJL90_11310</name>
    <name evidence="5" type="ORF">CLFO_11710</name>
</gene>
<keyword evidence="3" id="KW-0963">Cytoplasm</keyword>
<dbReference type="GO" id="GO:0035550">
    <property type="term" value="C:urease complex"/>
    <property type="evidence" value="ECO:0007669"/>
    <property type="project" value="InterPro"/>
</dbReference>
<dbReference type="KEGG" id="cfm:BJL90_11310"/>
<comment type="subcellular location">
    <subcellularLocation>
        <location evidence="3">Cytoplasm</location>
    </subcellularLocation>
</comment>
<dbReference type="InterPro" id="IPR050069">
    <property type="entry name" value="Urease_subunit"/>
</dbReference>
<dbReference type="CDD" id="cd00407">
    <property type="entry name" value="Urease_beta"/>
    <property type="match status" value="1"/>
</dbReference>
<dbReference type="GO" id="GO:0043419">
    <property type="term" value="P:urea catabolic process"/>
    <property type="evidence" value="ECO:0007669"/>
    <property type="project" value="UniProtKB-UniRule"/>
</dbReference>
<proteinExistence type="inferred from homology"/>
<evidence type="ECO:0000313" key="5">
    <source>
        <dbReference type="EMBL" id="ARE86840.1"/>
    </source>
</evidence>
<dbReference type="NCBIfam" id="NF009682">
    <property type="entry name" value="PRK13203.1"/>
    <property type="match status" value="1"/>
</dbReference>
<dbReference type="GO" id="GO:0009039">
    <property type="term" value="F:urease activity"/>
    <property type="evidence" value="ECO:0007669"/>
    <property type="project" value="UniProtKB-UniRule"/>
</dbReference>
<dbReference type="InterPro" id="IPR036461">
    <property type="entry name" value="Urease_betasu_sf"/>
</dbReference>
<evidence type="ECO:0000313" key="7">
    <source>
        <dbReference type="Proteomes" id="UP000192478"/>
    </source>
</evidence>
<name>A0AAC9RM70_9CLOT</name>
<sequence>MILGEIIIKNEEIQCNKGKKVLKITVFNDSERPVQVGSHFHFFEVNRALAFDRRKTFGMRLNIPAGTGLRFEPGEKKEIQLVEIGGEKIGYGLNGLTSGSFNDEKIKEEALQKAKEKNFIKGEEDHES</sequence>
<evidence type="ECO:0000256" key="3">
    <source>
        <dbReference type="HAMAP-Rule" id="MF_01954"/>
    </source>
</evidence>
<dbReference type="PANTHER" id="PTHR33569">
    <property type="entry name" value="UREASE"/>
    <property type="match status" value="1"/>
</dbReference>
<evidence type="ECO:0000256" key="1">
    <source>
        <dbReference type="ARBA" id="ARBA00022801"/>
    </source>
</evidence>
<dbReference type="HAMAP" id="MF_01954">
    <property type="entry name" value="Urease_beta"/>
    <property type="match status" value="1"/>
</dbReference>
<dbReference type="NCBIfam" id="TIGR00192">
    <property type="entry name" value="urease_beta"/>
    <property type="match status" value="1"/>
</dbReference>
<dbReference type="EMBL" id="CP017603">
    <property type="protein sequence ID" value="AOY76444.1"/>
    <property type="molecule type" value="Genomic_DNA"/>
</dbReference>
<organism evidence="5 7">
    <name type="scientific">Clostridium formicaceticum</name>
    <dbReference type="NCBI Taxonomy" id="1497"/>
    <lineage>
        <taxon>Bacteria</taxon>
        <taxon>Bacillati</taxon>
        <taxon>Bacillota</taxon>
        <taxon>Clostridia</taxon>
        <taxon>Eubacteriales</taxon>
        <taxon>Clostridiaceae</taxon>
        <taxon>Clostridium</taxon>
    </lineage>
</organism>
<evidence type="ECO:0000313" key="6">
    <source>
        <dbReference type="Proteomes" id="UP000177894"/>
    </source>
</evidence>
<dbReference type="FunFam" id="2.10.150.10:FF:000001">
    <property type="entry name" value="Urease subunit beta"/>
    <property type="match status" value="1"/>
</dbReference>
<dbReference type="RefSeq" id="WP_070968001.1">
    <property type="nucleotide sequence ID" value="NZ_CP017603.1"/>
</dbReference>
<dbReference type="Proteomes" id="UP000192478">
    <property type="component" value="Chromosome"/>
</dbReference>
<dbReference type="SUPFAM" id="SSF51278">
    <property type="entry name" value="Urease, beta-subunit"/>
    <property type="match status" value="1"/>
</dbReference>
<dbReference type="EC" id="3.5.1.5" evidence="3"/>
<comment type="similarity">
    <text evidence="3">Belongs to the urease beta subunit family.</text>
</comment>
<evidence type="ECO:0000256" key="2">
    <source>
        <dbReference type="ARBA" id="ARBA00047778"/>
    </source>
</evidence>
<comment type="subunit">
    <text evidence="3">Heterotrimer of UreA (gamma), UreB (beta) and UreC (alpha) subunits. Three heterotrimers associate to form the active enzyme.</text>
</comment>
<accession>A0AAC9RM70</accession>
<reference evidence="4 6" key="1">
    <citation type="submission" date="2016-10" db="EMBL/GenBank/DDBJ databases">
        <title>Complete Genome Sequence of Acetogen Clostridium formicoaceticum ATCC 27076.</title>
        <authorList>
            <person name="Bao T."/>
            <person name="Cheng C."/>
            <person name="Zhao J."/>
            <person name="Yang S.-T."/>
            <person name="Wang J."/>
            <person name="Wang M."/>
        </authorList>
    </citation>
    <scope>NUCLEOTIDE SEQUENCE [LARGE SCALE GENOMIC DNA]</scope>
    <source>
        <strain evidence="4 6">ATCC 27076</strain>
    </source>
</reference>
<comment type="pathway">
    <text evidence="3">Nitrogen metabolism; urea degradation; CO(2) and NH(3) from urea (urease route): step 1/1.</text>
</comment>
<dbReference type="Proteomes" id="UP000177894">
    <property type="component" value="Chromosome"/>
</dbReference>
<dbReference type="EMBL" id="CP020559">
    <property type="protein sequence ID" value="ARE86840.1"/>
    <property type="molecule type" value="Genomic_DNA"/>
</dbReference>
<keyword evidence="1 3" id="KW-0378">Hydrolase</keyword>
<dbReference type="AlphaFoldDB" id="A0AAC9RM70"/>
<dbReference type="InterPro" id="IPR002019">
    <property type="entry name" value="Urease_beta-like"/>
</dbReference>
<comment type="catalytic activity">
    <reaction evidence="2 3">
        <text>urea + 2 H2O + H(+) = hydrogencarbonate + 2 NH4(+)</text>
        <dbReference type="Rhea" id="RHEA:20557"/>
        <dbReference type="ChEBI" id="CHEBI:15377"/>
        <dbReference type="ChEBI" id="CHEBI:15378"/>
        <dbReference type="ChEBI" id="CHEBI:16199"/>
        <dbReference type="ChEBI" id="CHEBI:17544"/>
        <dbReference type="ChEBI" id="CHEBI:28938"/>
        <dbReference type="EC" id="3.5.1.5"/>
    </reaction>
</comment>
<protein>
    <recommendedName>
        <fullName evidence="3">Urease subunit beta</fullName>
        <ecNumber evidence="3">3.5.1.5</ecNumber>
    </recommendedName>
    <alternativeName>
        <fullName evidence="3">Urea amidohydrolase subunit beta</fullName>
    </alternativeName>
</protein>
<keyword evidence="6" id="KW-1185">Reference proteome</keyword>
<reference evidence="5 7" key="2">
    <citation type="submission" date="2017-03" db="EMBL/GenBank/DDBJ databases">
        <title>Complete sequence of Clostridium formicaceticum DSM 92.</title>
        <authorList>
            <person name="Poehlein A."/>
            <person name="Karl M."/>
            <person name="Bengelsdorf F.R."/>
            <person name="Duerre P."/>
            <person name="Daniel R."/>
        </authorList>
    </citation>
    <scope>NUCLEOTIDE SEQUENCE [LARGE SCALE GENOMIC DNA]</scope>
    <source>
        <strain evidence="5 7">DSM 92</strain>
    </source>
</reference>
<dbReference type="PANTHER" id="PTHR33569:SF1">
    <property type="entry name" value="UREASE"/>
    <property type="match status" value="1"/>
</dbReference>
<dbReference type="Gene3D" id="2.10.150.10">
    <property type="entry name" value="Urease, beta subunit"/>
    <property type="match status" value="1"/>
</dbReference>